<evidence type="ECO:0000313" key="2">
    <source>
        <dbReference type="Proteomes" id="UP000029221"/>
    </source>
</evidence>
<protein>
    <recommendedName>
        <fullName evidence="3">WbqC-like protein</fullName>
    </recommendedName>
</protein>
<comment type="caution">
    <text evidence="1">The sequence shown here is derived from an EMBL/GenBank/DDBJ whole genome shotgun (WGS) entry which is preliminary data.</text>
</comment>
<reference evidence="1" key="1">
    <citation type="journal article" date="2014" name="Genome Announc.">
        <title>Draft Genome Sequences of Marine Flavobacterium Nonlabens Strains NR17, NR24, NR27, NR32, NR33, and Ara13.</title>
        <authorList>
            <person name="Nakanishi M."/>
            <person name="Meirelles P."/>
            <person name="Suzuki R."/>
            <person name="Takatani N."/>
            <person name="Mino S."/>
            <person name="Suda W."/>
            <person name="Oshima K."/>
            <person name="Hattori M."/>
            <person name="Ohkuma M."/>
            <person name="Hosokawa M."/>
            <person name="Miyashita K."/>
            <person name="Thompson F.L."/>
            <person name="Niwa A."/>
            <person name="Sawabe T."/>
            <person name="Sawabe T."/>
        </authorList>
    </citation>
    <scope>NUCLEOTIDE SEQUENCE [LARGE SCALE GENOMIC DNA]</scope>
    <source>
        <strain evidence="1">JCM 19294</strain>
    </source>
</reference>
<evidence type="ECO:0008006" key="3">
    <source>
        <dbReference type="Google" id="ProtNLM"/>
    </source>
</evidence>
<dbReference type="EMBL" id="BBML01000004">
    <property type="protein sequence ID" value="GAK97147.1"/>
    <property type="molecule type" value="Genomic_DNA"/>
</dbReference>
<dbReference type="RefSeq" id="WP_042278689.1">
    <property type="nucleotide sequence ID" value="NZ_BBML01000004.1"/>
</dbReference>
<name>A0A090Q4L9_9FLAO</name>
<organism evidence="1 2">
    <name type="scientific">Nonlabens tegetincola</name>
    <dbReference type="NCBI Taxonomy" id="323273"/>
    <lineage>
        <taxon>Bacteria</taxon>
        <taxon>Pseudomonadati</taxon>
        <taxon>Bacteroidota</taxon>
        <taxon>Flavobacteriia</taxon>
        <taxon>Flavobacteriales</taxon>
        <taxon>Flavobacteriaceae</taxon>
        <taxon>Nonlabens</taxon>
    </lineage>
</organism>
<dbReference type="AlphaFoldDB" id="A0A090Q4L9"/>
<gene>
    <name evidence="1" type="ORF">JCM19294_653</name>
</gene>
<dbReference type="STRING" id="319236.BST91_04555"/>
<dbReference type="eggNOG" id="COG0224">
    <property type="taxonomic scope" value="Bacteria"/>
</dbReference>
<proteinExistence type="predicted"/>
<evidence type="ECO:0000313" key="1">
    <source>
        <dbReference type="EMBL" id="GAK97147.1"/>
    </source>
</evidence>
<sequence length="210" mass="24355">MESRAQLIVHPSYFMDVISLINTYHCDELVFEIHDNYVKQTYRNRCVIATTNGKNAISIPIIHQKSGSSVPYSSIEIDYSEKWKLNHLRAIKSAYQNSPYYEYYEQDLLELYAKEESSLMKWNLSCTQFLLEQLQILPKISYTSNYQGDIKAQKLITAKGNKHPIYQSYIQVFQEKHGFLQPLSGLDLLFNLGPSSRSFLKSQAALCDFK</sequence>
<keyword evidence="2" id="KW-1185">Reference proteome</keyword>
<dbReference type="InterPro" id="IPR014985">
    <property type="entry name" value="WbqC"/>
</dbReference>
<accession>A0A090Q4L9</accession>
<dbReference type="Pfam" id="PF08889">
    <property type="entry name" value="WbqC"/>
    <property type="match status" value="1"/>
</dbReference>
<dbReference type="Proteomes" id="UP000029221">
    <property type="component" value="Unassembled WGS sequence"/>
</dbReference>